<dbReference type="Proteomes" id="UP000299102">
    <property type="component" value="Unassembled WGS sequence"/>
</dbReference>
<evidence type="ECO:0000256" key="1">
    <source>
        <dbReference type="SAM" id="MobiDB-lite"/>
    </source>
</evidence>
<keyword evidence="3" id="KW-1185">Reference proteome</keyword>
<accession>A0A4C1ZVG7</accession>
<organism evidence="2 3">
    <name type="scientific">Eumeta variegata</name>
    <name type="common">Bagworm moth</name>
    <name type="synonym">Eumeta japonica</name>
    <dbReference type="NCBI Taxonomy" id="151549"/>
    <lineage>
        <taxon>Eukaryota</taxon>
        <taxon>Metazoa</taxon>
        <taxon>Ecdysozoa</taxon>
        <taxon>Arthropoda</taxon>
        <taxon>Hexapoda</taxon>
        <taxon>Insecta</taxon>
        <taxon>Pterygota</taxon>
        <taxon>Neoptera</taxon>
        <taxon>Endopterygota</taxon>
        <taxon>Lepidoptera</taxon>
        <taxon>Glossata</taxon>
        <taxon>Ditrysia</taxon>
        <taxon>Tineoidea</taxon>
        <taxon>Psychidae</taxon>
        <taxon>Oiketicinae</taxon>
        <taxon>Eumeta</taxon>
    </lineage>
</organism>
<name>A0A4C1ZVG7_EUMVA</name>
<gene>
    <name evidence="2" type="ORF">EVAR_68543_1</name>
</gene>
<reference evidence="2 3" key="1">
    <citation type="journal article" date="2019" name="Commun. Biol.">
        <title>The bagworm genome reveals a unique fibroin gene that provides high tensile strength.</title>
        <authorList>
            <person name="Kono N."/>
            <person name="Nakamura H."/>
            <person name="Ohtoshi R."/>
            <person name="Tomita M."/>
            <person name="Numata K."/>
            <person name="Arakawa K."/>
        </authorList>
    </citation>
    <scope>NUCLEOTIDE SEQUENCE [LARGE SCALE GENOMIC DNA]</scope>
</reference>
<dbReference type="AlphaFoldDB" id="A0A4C1ZVG7"/>
<evidence type="ECO:0000313" key="2">
    <source>
        <dbReference type="EMBL" id="GBP91452.1"/>
    </source>
</evidence>
<comment type="caution">
    <text evidence="2">The sequence shown here is derived from an EMBL/GenBank/DDBJ whole genome shotgun (WGS) entry which is preliminary data.</text>
</comment>
<dbReference type="EMBL" id="BGZK01002171">
    <property type="protein sequence ID" value="GBP91452.1"/>
    <property type="molecule type" value="Genomic_DNA"/>
</dbReference>
<evidence type="ECO:0000313" key="3">
    <source>
        <dbReference type="Proteomes" id="UP000299102"/>
    </source>
</evidence>
<feature type="region of interest" description="Disordered" evidence="1">
    <location>
        <begin position="69"/>
        <end position="93"/>
    </location>
</feature>
<sequence>MRTQRRNKHLCAAVLRSGVQYWPQDIARSHFYLSSKSAFTTTNNAPRGTEQKWAANKENNKIRIRKHIKAGGPERSRDGRRLRHRRLAAGTLL</sequence>
<protein>
    <submittedName>
        <fullName evidence="2">Uncharacterized protein</fullName>
    </submittedName>
</protein>
<proteinExistence type="predicted"/>